<evidence type="ECO:0008006" key="3">
    <source>
        <dbReference type="Google" id="ProtNLM"/>
    </source>
</evidence>
<sequence>MLTYAKQKCNIPKDREPWVIATIGEAWKQFKKRIKELHYTQYQSFREMLKNRPTTISKDHFRKLVRLWNHEVTSAISKKNKENRSKQKCNHRMEPVNFELIHAELDYVKDLKESGHSDDETFDVLFGKERHDRVHLYGRGVTKTSLQKDKEIEQLKQQHKDEISSVKNSFDKRMDGITSLLKGLFQQINPALSSE</sequence>
<dbReference type="Proteomes" id="UP001341840">
    <property type="component" value="Unassembled WGS sequence"/>
</dbReference>
<dbReference type="EMBL" id="JASCZI010000329">
    <property type="protein sequence ID" value="MED6111084.1"/>
    <property type="molecule type" value="Genomic_DNA"/>
</dbReference>
<evidence type="ECO:0000313" key="1">
    <source>
        <dbReference type="EMBL" id="MED6111084.1"/>
    </source>
</evidence>
<dbReference type="PANTHER" id="PTHR33144">
    <property type="entry name" value="OS10G0409366 PROTEIN-RELATED"/>
    <property type="match status" value="1"/>
</dbReference>
<protein>
    <recommendedName>
        <fullName evidence="3">Transposase</fullName>
    </recommendedName>
</protein>
<gene>
    <name evidence="1" type="ORF">PIB30_049228</name>
</gene>
<dbReference type="PANTHER" id="PTHR33144:SF16">
    <property type="entry name" value="OS02G0129000 PROTEIN"/>
    <property type="match status" value="1"/>
</dbReference>
<accession>A0ABU6QGL0</accession>
<proteinExistence type="predicted"/>
<name>A0ABU6QGL0_9FABA</name>
<reference evidence="1 2" key="1">
    <citation type="journal article" date="2023" name="Plants (Basel)">
        <title>Bridging the Gap: Combining Genomics and Transcriptomics Approaches to Understand Stylosanthes scabra, an Orphan Legume from the Brazilian Caatinga.</title>
        <authorList>
            <person name="Ferreira-Neto J.R.C."/>
            <person name="da Silva M.D."/>
            <person name="Binneck E."/>
            <person name="de Melo N.F."/>
            <person name="da Silva R.H."/>
            <person name="de Melo A.L.T.M."/>
            <person name="Pandolfi V."/>
            <person name="Bustamante F.O."/>
            <person name="Brasileiro-Vidal A.C."/>
            <person name="Benko-Iseppon A.M."/>
        </authorList>
    </citation>
    <scope>NUCLEOTIDE SEQUENCE [LARGE SCALE GENOMIC DNA]</scope>
    <source>
        <tissue evidence="1">Leaves</tissue>
    </source>
</reference>
<evidence type="ECO:0000313" key="2">
    <source>
        <dbReference type="Proteomes" id="UP001341840"/>
    </source>
</evidence>
<keyword evidence="2" id="KW-1185">Reference proteome</keyword>
<comment type="caution">
    <text evidence="1">The sequence shown here is derived from an EMBL/GenBank/DDBJ whole genome shotgun (WGS) entry which is preliminary data.</text>
</comment>
<organism evidence="1 2">
    <name type="scientific">Stylosanthes scabra</name>
    <dbReference type="NCBI Taxonomy" id="79078"/>
    <lineage>
        <taxon>Eukaryota</taxon>
        <taxon>Viridiplantae</taxon>
        <taxon>Streptophyta</taxon>
        <taxon>Embryophyta</taxon>
        <taxon>Tracheophyta</taxon>
        <taxon>Spermatophyta</taxon>
        <taxon>Magnoliopsida</taxon>
        <taxon>eudicotyledons</taxon>
        <taxon>Gunneridae</taxon>
        <taxon>Pentapetalae</taxon>
        <taxon>rosids</taxon>
        <taxon>fabids</taxon>
        <taxon>Fabales</taxon>
        <taxon>Fabaceae</taxon>
        <taxon>Papilionoideae</taxon>
        <taxon>50 kb inversion clade</taxon>
        <taxon>dalbergioids sensu lato</taxon>
        <taxon>Dalbergieae</taxon>
        <taxon>Pterocarpus clade</taxon>
        <taxon>Stylosanthes</taxon>
    </lineage>
</organism>